<evidence type="ECO:0000259" key="2">
    <source>
        <dbReference type="PROSITE" id="PS51724"/>
    </source>
</evidence>
<feature type="transmembrane region" description="Helical" evidence="1">
    <location>
        <begin position="20"/>
        <end position="41"/>
    </location>
</feature>
<dbReference type="Gene3D" id="3.30.70.1070">
    <property type="entry name" value="Sporulation related repeat"/>
    <property type="match status" value="2"/>
</dbReference>
<feature type="non-terminal residue" evidence="3">
    <location>
        <position position="411"/>
    </location>
</feature>
<feature type="domain" description="SPOR" evidence="2">
    <location>
        <begin position="125"/>
        <end position="200"/>
    </location>
</feature>
<proteinExistence type="predicted"/>
<dbReference type="EMBL" id="LAZR01011546">
    <property type="protein sequence ID" value="KKM61132.1"/>
    <property type="molecule type" value="Genomic_DNA"/>
</dbReference>
<keyword evidence="1" id="KW-1133">Transmembrane helix</keyword>
<organism evidence="3">
    <name type="scientific">marine sediment metagenome</name>
    <dbReference type="NCBI Taxonomy" id="412755"/>
    <lineage>
        <taxon>unclassified sequences</taxon>
        <taxon>metagenomes</taxon>
        <taxon>ecological metagenomes</taxon>
    </lineage>
</organism>
<reference evidence="3" key="1">
    <citation type="journal article" date="2015" name="Nature">
        <title>Complex archaea that bridge the gap between prokaryotes and eukaryotes.</title>
        <authorList>
            <person name="Spang A."/>
            <person name="Saw J.H."/>
            <person name="Jorgensen S.L."/>
            <person name="Zaremba-Niedzwiedzka K."/>
            <person name="Martijn J."/>
            <person name="Lind A.E."/>
            <person name="van Eijk R."/>
            <person name="Schleper C."/>
            <person name="Guy L."/>
            <person name="Ettema T.J."/>
        </authorList>
    </citation>
    <scope>NUCLEOTIDE SEQUENCE</scope>
</reference>
<dbReference type="InterPro" id="IPR036680">
    <property type="entry name" value="SPOR-like_sf"/>
</dbReference>
<dbReference type="GO" id="GO:0042834">
    <property type="term" value="F:peptidoglycan binding"/>
    <property type="evidence" value="ECO:0007669"/>
    <property type="project" value="InterPro"/>
</dbReference>
<accession>A0A0F9LVN8</accession>
<keyword evidence="1" id="KW-0472">Membrane</keyword>
<sequence length="411" mass="44703">MLLTAGVWPEKGGAVIRRSFYIEVLAVLIISAALLCSNLWADEAERYAVQAGSFKDANSGLNLLGDLRLEGFDCQSVKVGKSTSVVCGDFDNSIDAERLKLSMRNVGYRGASLVTSLDWENPDKAMSKDYLTVQIGSYSEWENAEKVLDDLEKKGIPCRSRMIDGLFKVYCGQFANIKDVVKLKMKLRRSGYYDTFPASLPMWPFFVDVPVPVIPASPAPAEPALPAPPSKPLPVPRELYRKAPEPAPPATEPSPVAVERKDEGIDASIFGKGGGHFHPFASVTGYYSDNIYSSGQNKVADLNTVLTGGMWVAAPGTKKAMLEGSSGALPGGVQKSSLIRERQRSYQAYMLYKVDAERYSTYDPGNFVNHKGEGLFALNGAAGHRLEVSGIYLRSHDAKGEAPSLELGKFT</sequence>
<protein>
    <recommendedName>
        <fullName evidence="2">SPOR domain-containing protein</fullName>
    </recommendedName>
</protein>
<name>A0A0F9LVN8_9ZZZZ</name>
<evidence type="ECO:0000313" key="3">
    <source>
        <dbReference type="EMBL" id="KKM61132.1"/>
    </source>
</evidence>
<comment type="caution">
    <text evidence="3">The sequence shown here is derived from an EMBL/GenBank/DDBJ whole genome shotgun (WGS) entry which is preliminary data.</text>
</comment>
<feature type="domain" description="SPOR" evidence="2">
    <location>
        <begin position="41"/>
        <end position="116"/>
    </location>
</feature>
<dbReference type="InterPro" id="IPR007730">
    <property type="entry name" value="SPOR-like_dom"/>
</dbReference>
<dbReference type="AlphaFoldDB" id="A0A0F9LVN8"/>
<keyword evidence="1" id="KW-0812">Transmembrane</keyword>
<gene>
    <name evidence="3" type="ORF">LCGC14_1534810</name>
</gene>
<dbReference type="PROSITE" id="PS51724">
    <property type="entry name" value="SPOR"/>
    <property type="match status" value="2"/>
</dbReference>
<dbReference type="Pfam" id="PF05036">
    <property type="entry name" value="SPOR"/>
    <property type="match status" value="2"/>
</dbReference>
<dbReference type="SUPFAM" id="SSF110997">
    <property type="entry name" value="Sporulation related repeat"/>
    <property type="match status" value="2"/>
</dbReference>
<evidence type="ECO:0000256" key="1">
    <source>
        <dbReference type="SAM" id="Phobius"/>
    </source>
</evidence>